<dbReference type="KEGG" id="pfj:MYCFIDRAFT_173824"/>
<dbReference type="Proteomes" id="UP000016932">
    <property type="component" value="Unassembled WGS sequence"/>
</dbReference>
<dbReference type="VEuPathDB" id="FungiDB:MYCFIDRAFT_173824"/>
<name>M3B6G8_PSEFD</name>
<organism evidence="1 2">
    <name type="scientific">Pseudocercospora fijiensis (strain CIRAD86)</name>
    <name type="common">Black leaf streak disease fungus</name>
    <name type="synonym">Mycosphaerella fijiensis</name>
    <dbReference type="NCBI Taxonomy" id="383855"/>
    <lineage>
        <taxon>Eukaryota</taxon>
        <taxon>Fungi</taxon>
        <taxon>Dikarya</taxon>
        <taxon>Ascomycota</taxon>
        <taxon>Pezizomycotina</taxon>
        <taxon>Dothideomycetes</taxon>
        <taxon>Dothideomycetidae</taxon>
        <taxon>Mycosphaerellales</taxon>
        <taxon>Mycosphaerellaceae</taxon>
        <taxon>Pseudocercospora</taxon>
    </lineage>
</organism>
<dbReference type="RefSeq" id="XP_007925466.1">
    <property type="nucleotide sequence ID" value="XM_007927275.1"/>
</dbReference>
<accession>M3B6G8</accession>
<proteinExistence type="predicted"/>
<dbReference type="GeneID" id="19333066"/>
<keyword evidence="2" id="KW-1185">Reference proteome</keyword>
<gene>
    <name evidence="1" type="ORF">MYCFIDRAFT_173824</name>
</gene>
<reference evidence="1 2" key="1">
    <citation type="journal article" date="2012" name="PLoS Pathog.">
        <title>Diverse lifestyles and strategies of plant pathogenesis encoded in the genomes of eighteen Dothideomycetes fungi.</title>
        <authorList>
            <person name="Ohm R.A."/>
            <person name="Feau N."/>
            <person name="Henrissat B."/>
            <person name="Schoch C.L."/>
            <person name="Horwitz B.A."/>
            <person name="Barry K.W."/>
            <person name="Condon B.J."/>
            <person name="Copeland A.C."/>
            <person name="Dhillon B."/>
            <person name="Glaser F."/>
            <person name="Hesse C.N."/>
            <person name="Kosti I."/>
            <person name="LaButti K."/>
            <person name="Lindquist E.A."/>
            <person name="Lucas S."/>
            <person name="Salamov A.A."/>
            <person name="Bradshaw R.E."/>
            <person name="Ciuffetti L."/>
            <person name="Hamelin R.C."/>
            <person name="Kema G.H.J."/>
            <person name="Lawrence C."/>
            <person name="Scott J.A."/>
            <person name="Spatafora J.W."/>
            <person name="Turgeon B.G."/>
            <person name="de Wit P.J.G.M."/>
            <person name="Zhong S."/>
            <person name="Goodwin S.B."/>
            <person name="Grigoriev I.V."/>
        </authorList>
    </citation>
    <scope>NUCLEOTIDE SEQUENCE [LARGE SCALE GENOMIC DNA]</scope>
    <source>
        <strain evidence="1 2">CIRAD86</strain>
    </source>
</reference>
<dbReference type="EMBL" id="KB446557">
    <property type="protein sequence ID" value="EME84933.1"/>
    <property type="molecule type" value="Genomic_DNA"/>
</dbReference>
<protein>
    <submittedName>
        <fullName evidence="1">Uncharacterized protein</fullName>
    </submittedName>
</protein>
<dbReference type="AlphaFoldDB" id="M3B6G8"/>
<evidence type="ECO:0000313" key="1">
    <source>
        <dbReference type="EMBL" id="EME84933.1"/>
    </source>
</evidence>
<evidence type="ECO:0000313" key="2">
    <source>
        <dbReference type="Proteomes" id="UP000016932"/>
    </source>
</evidence>
<dbReference type="HOGENOM" id="CLU_1171067_0_0_1"/>
<sequence>MHAIRGITCMMPEAETAHFIFRLPFTSSLKAPRRHRCIFCLNICCATRTDAHRDPLTIVAESFALLRFRFEACASQDAAYPVKVGGALISRTFVVSKGPTILGKRIHARCCERAQVLAEYVKAILQRRIAVADDVWRCTLKKKWILTSMLIPVALCNADDLHGPDSDPPLLQEGEIRSGTLPTIQATGEFSPASSARRWLKMSCIRVVLVQILVLKAAGYQSLVTRSSPESQRPEEC</sequence>